<evidence type="ECO:0000313" key="4">
    <source>
        <dbReference type="EMBL" id="RWS17761.1"/>
    </source>
</evidence>
<comment type="caution">
    <text evidence="4">The sequence shown here is derived from an EMBL/GenBank/DDBJ whole genome shotgun (WGS) entry which is preliminary data.</text>
</comment>
<keyword evidence="5" id="KW-1185">Reference proteome</keyword>
<dbReference type="PROSITE" id="PS50194">
    <property type="entry name" value="FILAMIN_REPEAT"/>
    <property type="match status" value="2"/>
</dbReference>
<dbReference type="AlphaFoldDB" id="A0A3S3PWN9"/>
<accession>A0A3S3PWN9</accession>
<dbReference type="PANTHER" id="PTHR38537">
    <property type="entry name" value="JITTERBUG, ISOFORM N"/>
    <property type="match status" value="1"/>
</dbReference>
<evidence type="ECO:0000256" key="1">
    <source>
        <dbReference type="ARBA" id="ARBA00009238"/>
    </source>
</evidence>
<dbReference type="Proteomes" id="UP000285301">
    <property type="component" value="Unassembled WGS sequence"/>
</dbReference>
<dbReference type="OrthoDB" id="6480301at2759"/>
<sequence length="216" mass="23173">MSEKRKNVNYSIKNISAIGPGLLQGQTAVPCHFTIYTGYFPGSQSSKGVPDPRDALDFEIEGPSEPGPLNCSNNDEDGSVDVDWTPLLPGDYKVYVLFNGMNINGSPFTVHIAGESIRADMMTSKVKVTGDGLKKGVVGRQNRVFIDTGEKAIAGGLAVSIAGPRTAKAKLEMKNNDDGTFDVTYNPDVVGNYLLYVKIADQNIPGSPFTIRVAKV</sequence>
<feature type="repeat" description="Filamin" evidence="3">
    <location>
        <begin position="7"/>
        <end position="112"/>
    </location>
</feature>
<dbReference type="GO" id="GO:0030036">
    <property type="term" value="P:actin cytoskeleton organization"/>
    <property type="evidence" value="ECO:0007669"/>
    <property type="project" value="InterPro"/>
</dbReference>
<keyword evidence="2" id="KW-0677">Repeat</keyword>
<evidence type="ECO:0000256" key="3">
    <source>
        <dbReference type="PROSITE-ProRule" id="PRU00087"/>
    </source>
</evidence>
<proteinExistence type="inferred from homology"/>
<dbReference type="InterPro" id="IPR013783">
    <property type="entry name" value="Ig-like_fold"/>
</dbReference>
<dbReference type="InterPro" id="IPR017868">
    <property type="entry name" value="Filamin/ABP280_repeat-like"/>
</dbReference>
<dbReference type="Gene3D" id="2.60.40.10">
    <property type="entry name" value="Immunoglobulins"/>
    <property type="match status" value="2"/>
</dbReference>
<feature type="repeat" description="Filamin" evidence="3">
    <location>
        <begin position="118"/>
        <end position="213"/>
    </location>
</feature>
<dbReference type="STRING" id="1965070.A0A3S3PWN9"/>
<protein>
    <submittedName>
        <fullName evidence="4">Cheerio / Filamin-A/C-like protein</fullName>
    </submittedName>
</protein>
<evidence type="ECO:0000313" key="5">
    <source>
        <dbReference type="Proteomes" id="UP000285301"/>
    </source>
</evidence>
<name>A0A3S3PWN9_9ACAR</name>
<dbReference type="InterPro" id="IPR014756">
    <property type="entry name" value="Ig_E-set"/>
</dbReference>
<dbReference type="SUPFAM" id="SSF81296">
    <property type="entry name" value="E set domains"/>
    <property type="match status" value="2"/>
</dbReference>
<dbReference type="GO" id="GO:0051015">
    <property type="term" value="F:actin filament binding"/>
    <property type="evidence" value="ECO:0007669"/>
    <property type="project" value="InterPro"/>
</dbReference>
<dbReference type="SMART" id="SM00557">
    <property type="entry name" value="IG_FLMN"/>
    <property type="match status" value="2"/>
</dbReference>
<dbReference type="InterPro" id="IPR044801">
    <property type="entry name" value="Filamin"/>
</dbReference>
<dbReference type="Pfam" id="PF00630">
    <property type="entry name" value="Filamin"/>
    <property type="match status" value="2"/>
</dbReference>
<evidence type="ECO:0000256" key="2">
    <source>
        <dbReference type="ARBA" id="ARBA00022737"/>
    </source>
</evidence>
<reference evidence="4 5" key="1">
    <citation type="journal article" date="2018" name="Gigascience">
        <title>Genomes of trombidid mites reveal novel predicted allergens and laterally-transferred genes associated with secondary metabolism.</title>
        <authorList>
            <person name="Dong X."/>
            <person name="Chaisiri K."/>
            <person name="Xia D."/>
            <person name="Armstrong S.D."/>
            <person name="Fang Y."/>
            <person name="Donnelly M.J."/>
            <person name="Kadowaki T."/>
            <person name="McGarry J.W."/>
            <person name="Darby A.C."/>
            <person name="Makepeace B.L."/>
        </authorList>
    </citation>
    <scope>NUCLEOTIDE SEQUENCE [LARGE SCALE GENOMIC DNA]</scope>
    <source>
        <strain evidence="4">UoL-WK</strain>
    </source>
</reference>
<gene>
    <name evidence="4" type="ORF">B4U79_09611</name>
</gene>
<organism evidence="4 5">
    <name type="scientific">Dinothrombium tinctorium</name>
    <dbReference type="NCBI Taxonomy" id="1965070"/>
    <lineage>
        <taxon>Eukaryota</taxon>
        <taxon>Metazoa</taxon>
        <taxon>Ecdysozoa</taxon>
        <taxon>Arthropoda</taxon>
        <taxon>Chelicerata</taxon>
        <taxon>Arachnida</taxon>
        <taxon>Acari</taxon>
        <taxon>Acariformes</taxon>
        <taxon>Trombidiformes</taxon>
        <taxon>Prostigmata</taxon>
        <taxon>Anystina</taxon>
        <taxon>Parasitengona</taxon>
        <taxon>Trombidioidea</taxon>
        <taxon>Trombidiidae</taxon>
        <taxon>Dinothrombium</taxon>
    </lineage>
</organism>
<comment type="similarity">
    <text evidence="1">Belongs to the filamin family.</text>
</comment>
<dbReference type="EMBL" id="NCKU01000039">
    <property type="protein sequence ID" value="RWS17761.1"/>
    <property type="molecule type" value="Genomic_DNA"/>
</dbReference>
<dbReference type="PANTHER" id="PTHR38537:SF8">
    <property type="entry name" value="FILAMIN-A"/>
    <property type="match status" value="1"/>
</dbReference>
<dbReference type="InterPro" id="IPR001298">
    <property type="entry name" value="Filamin/ABP280_rpt"/>
</dbReference>